<accession>L7JUP4</accession>
<evidence type="ECO:0000313" key="2">
    <source>
        <dbReference type="Proteomes" id="UP000011185"/>
    </source>
</evidence>
<dbReference type="Proteomes" id="UP000011185">
    <property type="component" value="Unassembled WGS sequence"/>
</dbReference>
<protein>
    <submittedName>
        <fullName evidence="1">Uncharacterized protein</fullName>
    </submittedName>
</protein>
<gene>
    <name evidence="1" type="ORF">THOM_1874</name>
</gene>
<dbReference type="EMBL" id="JH993985">
    <property type="protein sequence ID" value="ELQ75144.1"/>
    <property type="molecule type" value="Genomic_DNA"/>
</dbReference>
<dbReference type="InParanoid" id="L7JUP4"/>
<sequence length="89" mass="10147">VLSLCAELFVCCISTQKSVSFLVIDGIHVFICACLNVLDMCLMPDTYILADINGIVPYILRHRNDITSKKCTTVYYHEYFDSFRGCNVR</sequence>
<name>L7JUP4_TRAHO</name>
<proteinExistence type="predicted"/>
<dbReference type="VEuPathDB" id="MicrosporidiaDB:THOM_1874"/>
<reference evidence="1 2" key="1">
    <citation type="journal article" date="2012" name="PLoS Pathog.">
        <title>The genome of the obligate intracellular parasite Trachipleistophora hominis: new insights into microsporidian genome dynamics and reductive evolution.</title>
        <authorList>
            <person name="Heinz E."/>
            <person name="Williams T.A."/>
            <person name="Nakjang S."/>
            <person name="Noel C.J."/>
            <person name="Swan D.C."/>
            <person name="Goldberg A.V."/>
            <person name="Harris S.R."/>
            <person name="Weinmaier T."/>
            <person name="Markert S."/>
            <person name="Becher D."/>
            <person name="Bernhardt J."/>
            <person name="Dagan T."/>
            <person name="Hacker C."/>
            <person name="Lucocq J.M."/>
            <person name="Schweder T."/>
            <person name="Rattei T."/>
            <person name="Hall N."/>
            <person name="Hirt R.P."/>
            <person name="Embley T.M."/>
        </authorList>
    </citation>
    <scope>NUCLEOTIDE SEQUENCE [LARGE SCALE GENOMIC DNA]</scope>
</reference>
<evidence type="ECO:0000313" key="1">
    <source>
        <dbReference type="EMBL" id="ELQ75144.1"/>
    </source>
</evidence>
<dbReference type="OrthoDB" id="10517700at2759"/>
<organism evidence="1 2">
    <name type="scientific">Trachipleistophora hominis</name>
    <name type="common">Microsporidian parasite</name>
    <dbReference type="NCBI Taxonomy" id="72359"/>
    <lineage>
        <taxon>Eukaryota</taxon>
        <taxon>Fungi</taxon>
        <taxon>Fungi incertae sedis</taxon>
        <taxon>Microsporidia</taxon>
        <taxon>Pleistophoridae</taxon>
        <taxon>Trachipleistophora</taxon>
    </lineage>
</organism>
<feature type="non-terminal residue" evidence="1">
    <location>
        <position position="1"/>
    </location>
</feature>
<keyword evidence="2" id="KW-1185">Reference proteome</keyword>
<dbReference type="AlphaFoldDB" id="L7JUP4"/>
<dbReference type="HOGENOM" id="CLU_2460927_0_0_1"/>